<keyword evidence="2" id="KW-1185">Reference proteome</keyword>
<dbReference type="Pfam" id="PF09684">
    <property type="entry name" value="Tail_P2_I"/>
    <property type="match status" value="1"/>
</dbReference>
<dbReference type="Gene3D" id="2.115.10.20">
    <property type="entry name" value="Glycosyl hydrolase domain, family 43"/>
    <property type="match status" value="1"/>
</dbReference>
<evidence type="ECO:0000313" key="1">
    <source>
        <dbReference type="EMBL" id="MCG2622421.1"/>
    </source>
</evidence>
<proteinExistence type="predicted"/>
<dbReference type="EMBL" id="JAKLTQ010000006">
    <property type="protein sequence ID" value="MCG2622421.1"/>
    <property type="molecule type" value="Genomic_DNA"/>
</dbReference>
<name>A0ABS9L6X1_9MICC</name>
<sequence>MRLSEITALPHPGGNRIDLSWRYPEAGAGAGPDLPDIRIRRDLGSHPVRPDDGVQVAEVPAGGSGTVADTGLQGETVYYYTLFTRAPGEAEFTADPHNRVCAMATSPYGFAGHLYGLLPAIYRRYDAAAPVPAALAPEDAGKGVLQRFLELPGTQLDQLYSLARAALDLHDLDRVDGRLLPLLAQWIGWRTDFGLPVRAQRQEIRFAPWIYRCTGTLAALEATARRVTGLPIRTKEFVHNVACTNQPERLNLWAVVRDDAGGAWGTPGLVSVNFAYEGRAAHVREADGSELFFYHTHRRHGWDIWAKPRTADGTWAPSAPVVDRTGVDKHPAAARAGQRLWLFWETRNPADPAPRWRIGFQLRSDDGGWSPPQVSGQPGTGFLGSGDAERRHPCAAADDAGGVWLFWQEFSAGRWQIRYNRHDGTRWQLEDPRTLSGDAEPGSQEDLFLLVRPAGAGGRLWLFGARQEPAGPAPQTRWSVVYRVKDGLDPGQAGDWQAARLLPKPALPVHDREPAALAGPDGGIELFFASTRSPAGPEDEGGWSVFRTQLADPATHDWAPAQPAAVGPVSQRAPLAVRGTGATLLLYRSSEPLIHAAAGEASIPDTRYAGTTTYAGHRKARAGSFGDTGTYTYTRSGGGPQRDGRIARDAVGIFLAKPERPVGPDQPVEPEGDEAAPSRLAAVLPEFLPINARGIVIGP</sequence>
<accession>A0ABS9L6X1</accession>
<dbReference type="Proteomes" id="UP001165368">
    <property type="component" value="Unassembled WGS sequence"/>
</dbReference>
<dbReference type="InterPro" id="IPR023296">
    <property type="entry name" value="Glyco_hydro_beta-prop_sf"/>
</dbReference>
<evidence type="ECO:0000313" key="2">
    <source>
        <dbReference type="Proteomes" id="UP001165368"/>
    </source>
</evidence>
<reference evidence="1" key="1">
    <citation type="submission" date="2022-01" db="EMBL/GenBank/DDBJ databases">
        <authorList>
            <person name="Jo J.-H."/>
            <person name="Im W.-T."/>
        </authorList>
    </citation>
    <scope>NUCLEOTIDE SEQUENCE</scope>
    <source>
        <strain evidence="1">I2-34</strain>
    </source>
</reference>
<comment type="caution">
    <text evidence="1">The sequence shown here is derived from an EMBL/GenBank/DDBJ whole genome shotgun (WGS) entry which is preliminary data.</text>
</comment>
<organism evidence="1 2">
    <name type="scientific">Arthrobacter hankyongi</name>
    <dbReference type="NCBI Taxonomy" id="2904801"/>
    <lineage>
        <taxon>Bacteria</taxon>
        <taxon>Bacillati</taxon>
        <taxon>Actinomycetota</taxon>
        <taxon>Actinomycetes</taxon>
        <taxon>Micrococcales</taxon>
        <taxon>Micrococcaceae</taxon>
        <taxon>Arthrobacter</taxon>
    </lineage>
</organism>
<protein>
    <submittedName>
        <fullName evidence="1">Phage tail protein</fullName>
    </submittedName>
</protein>
<dbReference type="RefSeq" id="WP_237820689.1">
    <property type="nucleotide sequence ID" value="NZ_JAKLTQ010000006.1"/>
</dbReference>
<dbReference type="InterPro" id="IPR006521">
    <property type="entry name" value="Tail_protein_I"/>
</dbReference>
<gene>
    <name evidence="1" type="ORF">LVY72_10905</name>
</gene>